<dbReference type="Proteomes" id="UP000176850">
    <property type="component" value="Unassembled WGS sequence"/>
</dbReference>
<protein>
    <submittedName>
        <fullName evidence="1">Uncharacterized protein</fullName>
    </submittedName>
</protein>
<organism evidence="1 2">
    <name type="scientific">Candidatus Roizmanbacteria bacterium RIFCSPHIGHO2_01_FULL_39_24</name>
    <dbReference type="NCBI Taxonomy" id="1802032"/>
    <lineage>
        <taxon>Bacteria</taxon>
        <taxon>Candidatus Roizmaniibacteriota</taxon>
    </lineage>
</organism>
<comment type="caution">
    <text evidence="1">The sequence shown here is derived from an EMBL/GenBank/DDBJ whole genome shotgun (WGS) entry which is preliminary data.</text>
</comment>
<evidence type="ECO:0000313" key="1">
    <source>
        <dbReference type="EMBL" id="OGK18998.1"/>
    </source>
</evidence>
<dbReference type="EMBL" id="MFZH01000020">
    <property type="protein sequence ID" value="OGK18998.1"/>
    <property type="molecule type" value="Genomic_DNA"/>
</dbReference>
<dbReference type="AlphaFoldDB" id="A0A1F7GJ34"/>
<evidence type="ECO:0000313" key="2">
    <source>
        <dbReference type="Proteomes" id="UP000176850"/>
    </source>
</evidence>
<accession>A0A1F7GJ34</accession>
<proteinExistence type="predicted"/>
<gene>
    <name evidence="1" type="ORF">A2799_04240</name>
</gene>
<sequence length="431" mass="48225">MEEGWGRDKEWFTGWCEKVGTDIEPHDLYKVYLIQEKVLRVLGTANEEAAGHMGQRKLGDNFRLSEAKSQALCSEQALLAAYLAEKVGEPYKLIVGTTTVDEGNSTPWRESHMFVWFDSLNAVLDITVARDPKEFPALMVPVEPGVTFDTMAAGFDIECQRVGTDSRHIYGLEAGGFGTRLFHKDKSTIEQLSDQNFRLRVPRDGFDLKIIPLQKEDRLIPLTKVSDALKAFLASHGQENVRKEGITYVPLQADDYGLASDLTAFANESRLNFGIAVVGGDKYAHDIFTYAEKDGAHYRVLKIPETFDLAVSEFVSEANKIFVPSEGIDTSTGQFMLMPILDEFEHPDDVTQAEIDDFTQRLRSSRIVPSPDLGMSIDESTGKQFPETNLVRHNGRLYICDAGDLLLGKLDVDRERVVQAAQVALKERLPK</sequence>
<name>A0A1F7GJ34_9BACT</name>
<reference evidence="1 2" key="1">
    <citation type="journal article" date="2016" name="Nat. Commun.">
        <title>Thousands of microbial genomes shed light on interconnected biogeochemical processes in an aquifer system.</title>
        <authorList>
            <person name="Anantharaman K."/>
            <person name="Brown C.T."/>
            <person name="Hug L.A."/>
            <person name="Sharon I."/>
            <person name="Castelle C.J."/>
            <person name="Probst A.J."/>
            <person name="Thomas B.C."/>
            <person name="Singh A."/>
            <person name="Wilkins M.J."/>
            <person name="Karaoz U."/>
            <person name="Brodie E.L."/>
            <person name="Williams K.H."/>
            <person name="Hubbard S.S."/>
            <person name="Banfield J.F."/>
        </authorList>
    </citation>
    <scope>NUCLEOTIDE SEQUENCE [LARGE SCALE GENOMIC DNA]</scope>
</reference>